<evidence type="ECO:0000313" key="10">
    <source>
        <dbReference type="Proteomes" id="UP000821853"/>
    </source>
</evidence>
<dbReference type="InterPro" id="IPR035976">
    <property type="entry name" value="Sushi/SCR/CCP_sf"/>
</dbReference>
<evidence type="ECO:0000256" key="1">
    <source>
        <dbReference type="ARBA" id="ARBA00004370"/>
    </source>
</evidence>
<dbReference type="Pfam" id="PF00084">
    <property type="entry name" value="Sushi"/>
    <property type="match status" value="1"/>
</dbReference>
<proteinExistence type="predicted"/>
<dbReference type="PANTHER" id="PTHR45656">
    <property type="entry name" value="PROTEIN CBR-CLEC-78"/>
    <property type="match status" value="1"/>
</dbReference>
<keyword evidence="5 7" id="KW-1015">Disulfide bond</keyword>
<evidence type="ECO:0000256" key="3">
    <source>
        <dbReference type="ARBA" id="ARBA00022737"/>
    </source>
</evidence>
<keyword evidence="2" id="KW-0732">Signal</keyword>
<dbReference type="InterPro" id="IPR051277">
    <property type="entry name" value="SEZ6_CSMD_C4BPB_Regulators"/>
</dbReference>
<dbReference type="CDD" id="cd00033">
    <property type="entry name" value="CCP"/>
    <property type="match status" value="1"/>
</dbReference>
<keyword evidence="3" id="KW-0677">Repeat</keyword>
<evidence type="ECO:0000259" key="8">
    <source>
        <dbReference type="PROSITE" id="PS50923"/>
    </source>
</evidence>
<gene>
    <name evidence="9" type="ORF">HPB48_003581</name>
</gene>
<protein>
    <recommendedName>
        <fullName evidence="8">Sushi domain-containing protein</fullName>
    </recommendedName>
</protein>
<dbReference type="PANTHER" id="PTHR45656:SF4">
    <property type="entry name" value="PROTEIN CBR-CLEC-78"/>
    <property type="match status" value="1"/>
</dbReference>
<evidence type="ECO:0000256" key="7">
    <source>
        <dbReference type="PROSITE-ProRule" id="PRU00302"/>
    </source>
</evidence>
<dbReference type="Proteomes" id="UP000821853">
    <property type="component" value="Chromosome 1"/>
</dbReference>
<evidence type="ECO:0000256" key="6">
    <source>
        <dbReference type="ARBA" id="ARBA00023180"/>
    </source>
</evidence>
<evidence type="ECO:0000256" key="2">
    <source>
        <dbReference type="ARBA" id="ARBA00022729"/>
    </source>
</evidence>
<keyword evidence="7" id="KW-0768">Sushi</keyword>
<dbReference type="GO" id="GO:0016020">
    <property type="term" value="C:membrane"/>
    <property type="evidence" value="ECO:0007669"/>
    <property type="project" value="UniProtKB-SubCell"/>
</dbReference>
<dbReference type="AlphaFoldDB" id="A0A9J6FEZ0"/>
<keyword evidence="4" id="KW-0472">Membrane</keyword>
<dbReference type="PROSITE" id="PS50923">
    <property type="entry name" value="SUSHI"/>
    <property type="match status" value="1"/>
</dbReference>
<comment type="subcellular location">
    <subcellularLocation>
        <location evidence="1">Membrane</location>
    </subcellularLocation>
</comment>
<organism evidence="9 10">
    <name type="scientific">Haemaphysalis longicornis</name>
    <name type="common">Bush tick</name>
    <dbReference type="NCBI Taxonomy" id="44386"/>
    <lineage>
        <taxon>Eukaryota</taxon>
        <taxon>Metazoa</taxon>
        <taxon>Ecdysozoa</taxon>
        <taxon>Arthropoda</taxon>
        <taxon>Chelicerata</taxon>
        <taxon>Arachnida</taxon>
        <taxon>Acari</taxon>
        <taxon>Parasitiformes</taxon>
        <taxon>Ixodida</taxon>
        <taxon>Ixodoidea</taxon>
        <taxon>Ixodidae</taxon>
        <taxon>Haemaphysalinae</taxon>
        <taxon>Haemaphysalis</taxon>
    </lineage>
</organism>
<keyword evidence="10" id="KW-1185">Reference proteome</keyword>
<dbReference type="SUPFAM" id="SSF57535">
    <property type="entry name" value="Complement control module/SCR domain"/>
    <property type="match status" value="1"/>
</dbReference>
<evidence type="ECO:0000256" key="5">
    <source>
        <dbReference type="ARBA" id="ARBA00023157"/>
    </source>
</evidence>
<evidence type="ECO:0000256" key="4">
    <source>
        <dbReference type="ARBA" id="ARBA00023136"/>
    </source>
</evidence>
<feature type="domain" description="Sushi" evidence="8">
    <location>
        <begin position="20"/>
        <end position="77"/>
    </location>
</feature>
<sequence length="85" mass="9704">MDKFWTLIIYIRPDVLHAAVSCGHPGEVRWGRLLDAVFAFPRPVRYECNQGYRLVGDSTLYCQSNGRWSGTKPECHSECPPFSTL</sequence>
<comment type="caution">
    <text evidence="7">Lacks conserved residue(s) required for the propagation of feature annotation.</text>
</comment>
<dbReference type="SMART" id="SM00032">
    <property type="entry name" value="CCP"/>
    <property type="match status" value="1"/>
</dbReference>
<feature type="disulfide bond" evidence="7">
    <location>
        <begin position="48"/>
        <end position="75"/>
    </location>
</feature>
<accession>A0A9J6FEZ0</accession>
<dbReference type="Gene3D" id="2.10.70.10">
    <property type="entry name" value="Complement Module, domain 1"/>
    <property type="match status" value="1"/>
</dbReference>
<dbReference type="OrthoDB" id="6508172at2759"/>
<name>A0A9J6FEZ0_HAELO</name>
<dbReference type="FunFam" id="2.10.70.10:FF:000011">
    <property type="entry name" value="CUB and sushi domain-containing protein 3 isoform A"/>
    <property type="match status" value="1"/>
</dbReference>
<reference evidence="9 10" key="1">
    <citation type="journal article" date="2020" name="Cell">
        <title>Large-Scale Comparative Analyses of Tick Genomes Elucidate Their Genetic Diversity and Vector Capacities.</title>
        <authorList>
            <consortium name="Tick Genome and Microbiome Consortium (TIGMIC)"/>
            <person name="Jia N."/>
            <person name="Wang J."/>
            <person name="Shi W."/>
            <person name="Du L."/>
            <person name="Sun Y."/>
            <person name="Zhan W."/>
            <person name="Jiang J.F."/>
            <person name="Wang Q."/>
            <person name="Zhang B."/>
            <person name="Ji P."/>
            <person name="Bell-Sakyi L."/>
            <person name="Cui X.M."/>
            <person name="Yuan T.T."/>
            <person name="Jiang B.G."/>
            <person name="Yang W.F."/>
            <person name="Lam T.T."/>
            <person name="Chang Q.C."/>
            <person name="Ding S.J."/>
            <person name="Wang X.J."/>
            <person name="Zhu J.G."/>
            <person name="Ruan X.D."/>
            <person name="Zhao L."/>
            <person name="Wei J.T."/>
            <person name="Ye R.Z."/>
            <person name="Que T.C."/>
            <person name="Du C.H."/>
            <person name="Zhou Y.H."/>
            <person name="Cheng J.X."/>
            <person name="Dai P.F."/>
            <person name="Guo W.B."/>
            <person name="Han X.H."/>
            <person name="Huang E.J."/>
            <person name="Li L.F."/>
            <person name="Wei W."/>
            <person name="Gao Y.C."/>
            <person name="Liu J.Z."/>
            <person name="Shao H.Z."/>
            <person name="Wang X."/>
            <person name="Wang C.C."/>
            <person name="Yang T.C."/>
            <person name="Huo Q.B."/>
            <person name="Li W."/>
            <person name="Chen H.Y."/>
            <person name="Chen S.E."/>
            <person name="Zhou L.G."/>
            <person name="Ni X.B."/>
            <person name="Tian J.H."/>
            <person name="Sheng Y."/>
            <person name="Liu T."/>
            <person name="Pan Y.S."/>
            <person name="Xia L.Y."/>
            <person name="Li J."/>
            <person name="Zhao F."/>
            <person name="Cao W.C."/>
        </authorList>
    </citation>
    <scope>NUCLEOTIDE SEQUENCE [LARGE SCALE GENOMIC DNA]</scope>
    <source>
        <strain evidence="9">HaeL-2018</strain>
    </source>
</reference>
<evidence type="ECO:0000313" key="9">
    <source>
        <dbReference type="EMBL" id="KAH9360920.1"/>
    </source>
</evidence>
<keyword evidence="6" id="KW-0325">Glycoprotein</keyword>
<dbReference type="VEuPathDB" id="VectorBase:HLOH_056478"/>
<dbReference type="InterPro" id="IPR000436">
    <property type="entry name" value="Sushi_SCR_CCP_dom"/>
</dbReference>
<dbReference type="OMA" id="GTKPECH"/>
<dbReference type="EMBL" id="JABSTR010000001">
    <property type="protein sequence ID" value="KAH9360920.1"/>
    <property type="molecule type" value="Genomic_DNA"/>
</dbReference>
<comment type="caution">
    <text evidence="9">The sequence shown here is derived from an EMBL/GenBank/DDBJ whole genome shotgun (WGS) entry which is preliminary data.</text>
</comment>